<dbReference type="SUPFAM" id="SSF53098">
    <property type="entry name" value="Ribonuclease H-like"/>
    <property type="match status" value="1"/>
</dbReference>
<accession>G5A8B2</accession>
<dbReference type="OMA" id="RWISTCK"/>
<dbReference type="EMBL" id="JH159161">
    <property type="protein sequence ID" value="EGZ08138.1"/>
    <property type="molecule type" value="Genomic_DNA"/>
</dbReference>
<keyword evidence="2" id="KW-1185">Reference proteome</keyword>
<sequence>MTDFWTCTVVHKKYLGVRVYFVDANWEFRSLLLGVRRFSPSYVDREGGIQGPYKAWVLQLLGDFGLSTSDFFGSTSDAGPDVKHLLTNNLQLKWEWCMAHMAHAATKEACGMNGDTDRSRNPGMTKLIADIKKTISDVQSIEKTGDLFPALCTTQTSTSTIQLLSYTANRFLSVASAIRRTPPQFLLRNRRLDLEQILSLLEPITSLKRLCQAEKPNQVEVLMELYRIRLDTLNLDEPLEDYRSERESPRWIEVGSLTELAGLTRRLLRDAFDTRFFCRYTSDDYLDDGDFVFEMQQRLHPEYKNPEKSLNTIIRRLYEEKKSSGDVIQIYINRVNENINTRVRGLLEQVSDPVEDTLPYEVSPAADEDDRPFSRIRERFGTQRRNMYRLFDMIALDKNFVGGKWIRFRWALTRMY</sequence>
<gene>
    <name evidence="1" type="ORF">PHYSODRAFT_526868</name>
</gene>
<dbReference type="GeneID" id="20661065"/>
<evidence type="ECO:0000313" key="1">
    <source>
        <dbReference type="EMBL" id="EGZ08138.1"/>
    </source>
</evidence>
<evidence type="ECO:0000313" key="2">
    <source>
        <dbReference type="Proteomes" id="UP000002640"/>
    </source>
</evidence>
<organism evidence="1 2">
    <name type="scientific">Phytophthora sojae (strain P6497)</name>
    <name type="common">Soybean stem and root rot agent</name>
    <name type="synonym">Phytophthora megasperma f. sp. glycines</name>
    <dbReference type="NCBI Taxonomy" id="1094619"/>
    <lineage>
        <taxon>Eukaryota</taxon>
        <taxon>Sar</taxon>
        <taxon>Stramenopiles</taxon>
        <taxon>Oomycota</taxon>
        <taxon>Peronosporomycetes</taxon>
        <taxon>Peronosporales</taxon>
        <taxon>Peronosporaceae</taxon>
        <taxon>Phytophthora</taxon>
    </lineage>
</organism>
<dbReference type="KEGG" id="psoj:PHYSODRAFT_526868"/>
<dbReference type="RefSeq" id="XP_009536310.1">
    <property type="nucleotide sequence ID" value="XM_009538015.1"/>
</dbReference>
<dbReference type="InParanoid" id="G5A8B2"/>
<dbReference type="Proteomes" id="UP000002640">
    <property type="component" value="Unassembled WGS sequence"/>
</dbReference>
<proteinExistence type="predicted"/>
<protein>
    <submittedName>
        <fullName evidence="1">Uncharacterized protein</fullName>
    </submittedName>
</protein>
<reference evidence="1 2" key="1">
    <citation type="journal article" date="2006" name="Science">
        <title>Phytophthora genome sequences uncover evolutionary origins and mechanisms of pathogenesis.</title>
        <authorList>
            <person name="Tyler B.M."/>
            <person name="Tripathy S."/>
            <person name="Zhang X."/>
            <person name="Dehal P."/>
            <person name="Jiang R.H."/>
            <person name="Aerts A."/>
            <person name="Arredondo F.D."/>
            <person name="Baxter L."/>
            <person name="Bensasson D."/>
            <person name="Beynon J.L."/>
            <person name="Chapman J."/>
            <person name="Damasceno C.M."/>
            <person name="Dorrance A.E."/>
            <person name="Dou D."/>
            <person name="Dickerman A.W."/>
            <person name="Dubchak I.L."/>
            <person name="Garbelotto M."/>
            <person name="Gijzen M."/>
            <person name="Gordon S.G."/>
            <person name="Govers F."/>
            <person name="Grunwald N.J."/>
            <person name="Huang W."/>
            <person name="Ivors K.L."/>
            <person name="Jones R.W."/>
            <person name="Kamoun S."/>
            <person name="Krampis K."/>
            <person name="Lamour K.H."/>
            <person name="Lee M.K."/>
            <person name="McDonald W.H."/>
            <person name="Medina M."/>
            <person name="Meijer H.J."/>
            <person name="Nordberg E.K."/>
            <person name="Maclean D.J."/>
            <person name="Ospina-Giraldo M.D."/>
            <person name="Morris P.F."/>
            <person name="Phuntumart V."/>
            <person name="Putnam N.H."/>
            <person name="Rash S."/>
            <person name="Rose J.K."/>
            <person name="Sakihama Y."/>
            <person name="Salamov A.A."/>
            <person name="Savidor A."/>
            <person name="Scheuring C.F."/>
            <person name="Smith B.M."/>
            <person name="Sobral B.W."/>
            <person name="Terry A."/>
            <person name="Torto-Alalibo T.A."/>
            <person name="Win J."/>
            <person name="Xu Z."/>
            <person name="Zhang H."/>
            <person name="Grigoriev I.V."/>
            <person name="Rokhsar D.S."/>
            <person name="Boore J.L."/>
        </authorList>
    </citation>
    <scope>NUCLEOTIDE SEQUENCE [LARGE SCALE GENOMIC DNA]</scope>
    <source>
        <strain evidence="1 2">P6497</strain>
    </source>
</reference>
<name>G5A8B2_PHYSP</name>
<dbReference type="AlphaFoldDB" id="G5A8B2"/>
<dbReference type="InterPro" id="IPR012337">
    <property type="entry name" value="RNaseH-like_sf"/>
</dbReference>